<name>A0AAV3ZUL9_9GAST</name>
<keyword evidence="2" id="KW-1185">Reference proteome</keyword>
<accession>A0AAV3ZUL9</accession>
<dbReference type="AlphaFoldDB" id="A0AAV3ZUL9"/>
<organism evidence="1 2">
    <name type="scientific">Plakobranchus ocellatus</name>
    <dbReference type="NCBI Taxonomy" id="259542"/>
    <lineage>
        <taxon>Eukaryota</taxon>
        <taxon>Metazoa</taxon>
        <taxon>Spiralia</taxon>
        <taxon>Lophotrochozoa</taxon>
        <taxon>Mollusca</taxon>
        <taxon>Gastropoda</taxon>
        <taxon>Heterobranchia</taxon>
        <taxon>Euthyneura</taxon>
        <taxon>Panpulmonata</taxon>
        <taxon>Sacoglossa</taxon>
        <taxon>Placobranchoidea</taxon>
        <taxon>Plakobranchidae</taxon>
        <taxon>Plakobranchus</taxon>
    </lineage>
</organism>
<protein>
    <submittedName>
        <fullName evidence="1">Uncharacterized protein</fullName>
    </submittedName>
</protein>
<gene>
    <name evidence="1" type="ORF">PoB_002470600</name>
</gene>
<dbReference type="Proteomes" id="UP000735302">
    <property type="component" value="Unassembled WGS sequence"/>
</dbReference>
<comment type="caution">
    <text evidence="1">The sequence shown here is derived from an EMBL/GenBank/DDBJ whole genome shotgun (WGS) entry which is preliminary data.</text>
</comment>
<reference evidence="1 2" key="1">
    <citation type="journal article" date="2021" name="Elife">
        <title>Chloroplast acquisition without the gene transfer in kleptoplastic sea slugs, Plakobranchus ocellatus.</title>
        <authorList>
            <person name="Maeda T."/>
            <person name="Takahashi S."/>
            <person name="Yoshida T."/>
            <person name="Shimamura S."/>
            <person name="Takaki Y."/>
            <person name="Nagai Y."/>
            <person name="Toyoda A."/>
            <person name="Suzuki Y."/>
            <person name="Arimoto A."/>
            <person name="Ishii H."/>
            <person name="Satoh N."/>
            <person name="Nishiyama T."/>
            <person name="Hasebe M."/>
            <person name="Maruyama T."/>
            <person name="Minagawa J."/>
            <person name="Obokata J."/>
            <person name="Shigenobu S."/>
        </authorList>
    </citation>
    <scope>NUCLEOTIDE SEQUENCE [LARGE SCALE GENOMIC DNA]</scope>
</reference>
<proteinExistence type="predicted"/>
<sequence>MTNAYDISTNGKVSPTSIRYLVLPPNIHSQYFAKVEPVHNKVISGFRALRQARAPVAGLGNPQQKGPCRSQSRFVSHCATEAPEQVGKQVKALYTCLYDAAKTWHLYTKRCRYRKPVSVTAKTKQFFRVIIILAMLQLRSFFLTMMTATVVCQQMSLLLSLFFWQETLAATALKESISSNHKSNRLHEILNGGFDTNSAGDNDINIPGLTPTKRDEPYNSDYGPGLPYSADYGPGIPYSGDYGSGMPYSGDYGSGMPYSGDYGSGALQW</sequence>
<evidence type="ECO:0000313" key="2">
    <source>
        <dbReference type="Proteomes" id="UP000735302"/>
    </source>
</evidence>
<dbReference type="EMBL" id="BLXT01002832">
    <property type="protein sequence ID" value="GFN98200.1"/>
    <property type="molecule type" value="Genomic_DNA"/>
</dbReference>
<evidence type="ECO:0000313" key="1">
    <source>
        <dbReference type="EMBL" id="GFN98200.1"/>
    </source>
</evidence>